<gene>
    <name evidence="7" type="ORF">GCM10023093_17580</name>
</gene>
<evidence type="ECO:0000256" key="2">
    <source>
        <dbReference type="ARBA" id="ARBA00022759"/>
    </source>
</evidence>
<dbReference type="InterPro" id="IPR011335">
    <property type="entry name" value="Restrct_endonuc-II-like"/>
</dbReference>
<name>A0ABP8NDV2_9BACT</name>
<evidence type="ECO:0000313" key="7">
    <source>
        <dbReference type="EMBL" id="GAA4465421.1"/>
    </source>
</evidence>
<protein>
    <recommendedName>
        <fullName evidence="6">Very short patch repair endonuclease</fullName>
        <ecNumber evidence="6">3.1.-.-</ecNumber>
    </recommendedName>
</protein>
<dbReference type="EMBL" id="BAABFA010000010">
    <property type="protein sequence ID" value="GAA4465421.1"/>
    <property type="molecule type" value="Genomic_DNA"/>
</dbReference>
<dbReference type="InterPro" id="IPR004603">
    <property type="entry name" value="DNA_mismatch_endonuc_vsr"/>
</dbReference>
<evidence type="ECO:0000256" key="6">
    <source>
        <dbReference type="PIRNR" id="PIRNR018267"/>
    </source>
</evidence>
<comment type="function">
    <text evidence="6">May nick specific sequences that contain T:G mispairs resulting from m5C-deamination.</text>
</comment>
<organism evidence="7 8">
    <name type="scientific">Nemorincola caseinilytica</name>
    <dbReference type="NCBI Taxonomy" id="2054315"/>
    <lineage>
        <taxon>Bacteria</taxon>
        <taxon>Pseudomonadati</taxon>
        <taxon>Bacteroidota</taxon>
        <taxon>Chitinophagia</taxon>
        <taxon>Chitinophagales</taxon>
        <taxon>Chitinophagaceae</taxon>
        <taxon>Nemorincola</taxon>
    </lineage>
</organism>
<dbReference type="CDD" id="cd00221">
    <property type="entry name" value="Vsr"/>
    <property type="match status" value="1"/>
</dbReference>
<evidence type="ECO:0000256" key="4">
    <source>
        <dbReference type="ARBA" id="ARBA00022801"/>
    </source>
</evidence>
<keyword evidence="2 6" id="KW-0255">Endonuclease</keyword>
<comment type="similarity">
    <text evidence="6">Belongs to the vsr family.</text>
</comment>
<accession>A0ABP8NDV2</accession>
<keyword evidence="3 6" id="KW-0227">DNA damage</keyword>
<dbReference type="Proteomes" id="UP001500067">
    <property type="component" value="Unassembled WGS sequence"/>
</dbReference>
<dbReference type="Pfam" id="PF03852">
    <property type="entry name" value="Vsr"/>
    <property type="match status" value="1"/>
</dbReference>
<keyword evidence="4 6" id="KW-0378">Hydrolase</keyword>
<dbReference type="SUPFAM" id="SSF52980">
    <property type="entry name" value="Restriction endonuclease-like"/>
    <property type="match status" value="1"/>
</dbReference>
<evidence type="ECO:0000256" key="5">
    <source>
        <dbReference type="ARBA" id="ARBA00023204"/>
    </source>
</evidence>
<evidence type="ECO:0000256" key="3">
    <source>
        <dbReference type="ARBA" id="ARBA00022763"/>
    </source>
</evidence>
<sequence>MVNANDGVRSSKMSKIKGRDTKPEILVRKFLFSRGFRYRIHCKKLPGKPDIVLTKYRTVILVNGCFWHAHNGCRLNKIPRSNVEFWTNKLQSNMQRDKENEKGLEKLGWKVITIWECQLRKPHLEQTLVAVISVLKPSEV</sequence>
<dbReference type="NCBIfam" id="TIGR00632">
    <property type="entry name" value="vsr"/>
    <property type="match status" value="1"/>
</dbReference>
<dbReference type="EC" id="3.1.-.-" evidence="6"/>
<dbReference type="GO" id="GO:0004519">
    <property type="term" value="F:endonuclease activity"/>
    <property type="evidence" value="ECO:0007669"/>
    <property type="project" value="UniProtKB-KW"/>
</dbReference>
<proteinExistence type="inferred from homology"/>
<dbReference type="Gene3D" id="3.40.960.10">
    <property type="entry name" value="VSR Endonuclease"/>
    <property type="match status" value="1"/>
</dbReference>
<keyword evidence="5 6" id="KW-0234">DNA repair</keyword>
<dbReference type="PIRSF" id="PIRSF018267">
    <property type="entry name" value="VSR_endonuc"/>
    <property type="match status" value="1"/>
</dbReference>
<keyword evidence="1 6" id="KW-0540">Nuclease</keyword>
<keyword evidence="8" id="KW-1185">Reference proteome</keyword>
<reference evidence="8" key="1">
    <citation type="journal article" date="2019" name="Int. J. Syst. Evol. Microbiol.">
        <title>The Global Catalogue of Microorganisms (GCM) 10K type strain sequencing project: providing services to taxonomists for standard genome sequencing and annotation.</title>
        <authorList>
            <consortium name="The Broad Institute Genomics Platform"/>
            <consortium name="The Broad Institute Genome Sequencing Center for Infectious Disease"/>
            <person name="Wu L."/>
            <person name="Ma J."/>
        </authorList>
    </citation>
    <scope>NUCLEOTIDE SEQUENCE [LARGE SCALE GENOMIC DNA]</scope>
    <source>
        <strain evidence="8">JCM 32105</strain>
    </source>
</reference>
<comment type="caution">
    <text evidence="7">The sequence shown here is derived from an EMBL/GenBank/DDBJ whole genome shotgun (WGS) entry which is preliminary data.</text>
</comment>
<evidence type="ECO:0000313" key="8">
    <source>
        <dbReference type="Proteomes" id="UP001500067"/>
    </source>
</evidence>
<evidence type="ECO:0000256" key="1">
    <source>
        <dbReference type="ARBA" id="ARBA00022722"/>
    </source>
</evidence>